<dbReference type="PROSITE" id="PS51736">
    <property type="entry name" value="RECOMBINASES_3"/>
    <property type="match status" value="1"/>
</dbReference>
<dbReference type="InterPro" id="IPR025827">
    <property type="entry name" value="Zn_ribbon_recom_dom"/>
</dbReference>
<dbReference type="InterPro" id="IPR038109">
    <property type="entry name" value="DNA_bind_recomb_sf"/>
</dbReference>
<dbReference type="PANTHER" id="PTHR30461">
    <property type="entry name" value="DNA-INVERTASE FROM LAMBDOID PROPHAGE"/>
    <property type="match status" value="1"/>
</dbReference>
<dbReference type="InterPro" id="IPR006119">
    <property type="entry name" value="Resolv_N"/>
</dbReference>
<dbReference type="PANTHER" id="PTHR30461:SF23">
    <property type="entry name" value="DNA RECOMBINASE-RELATED"/>
    <property type="match status" value="1"/>
</dbReference>
<accession>A0A839K2F8</accession>
<dbReference type="Gene3D" id="3.40.50.1390">
    <property type="entry name" value="Resolvase, N-terminal catalytic domain"/>
    <property type="match status" value="1"/>
</dbReference>
<dbReference type="InterPro" id="IPR011109">
    <property type="entry name" value="DNA_bind_recombinase_dom"/>
</dbReference>
<gene>
    <name evidence="3" type="ORF">H0486_11845</name>
</gene>
<proteinExistence type="predicted"/>
<keyword evidence="4" id="KW-1185">Reference proteome</keyword>
<dbReference type="GO" id="GO:0003677">
    <property type="term" value="F:DNA binding"/>
    <property type="evidence" value="ECO:0007669"/>
    <property type="project" value="InterPro"/>
</dbReference>
<evidence type="ECO:0000313" key="4">
    <source>
        <dbReference type="Proteomes" id="UP000574276"/>
    </source>
</evidence>
<dbReference type="InterPro" id="IPR050639">
    <property type="entry name" value="SSR_resolvase"/>
</dbReference>
<dbReference type="Pfam" id="PF07508">
    <property type="entry name" value="Recombinase"/>
    <property type="match status" value="1"/>
</dbReference>
<evidence type="ECO:0000313" key="3">
    <source>
        <dbReference type="EMBL" id="MBB2183567.1"/>
    </source>
</evidence>
<protein>
    <submittedName>
        <fullName evidence="3">Recombinase family protein</fullName>
    </submittedName>
</protein>
<organism evidence="3 4">
    <name type="scientific">Variimorphobacter saccharofermentans</name>
    <dbReference type="NCBI Taxonomy" id="2755051"/>
    <lineage>
        <taxon>Bacteria</taxon>
        <taxon>Bacillati</taxon>
        <taxon>Bacillota</taxon>
        <taxon>Clostridia</taxon>
        <taxon>Lachnospirales</taxon>
        <taxon>Lachnospiraceae</taxon>
        <taxon>Variimorphobacter</taxon>
    </lineage>
</organism>
<evidence type="ECO:0000259" key="1">
    <source>
        <dbReference type="PROSITE" id="PS51736"/>
    </source>
</evidence>
<dbReference type="SUPFAM" id="SSF53041">
    <property type="entry name" value="Resolvase-like"/>
    <property type="match status" value="1"/>
</dbReference>
<dbReference type="PROSITE" id="PS51737">
    <property type="entry name" value="RECOMBINASE_DNA_BIND"/>
    <property type="match status" value="1"/>
</dbReference>
<reference evidence="3 4" key="1">
    <citation type="submission" date="2020-07" db="EMBL/GenBank/DDBJ databases">
        <title>Characterization and genome sequencing of isolate MD1, a novel member within the family Lachnospiraceae.</title>
        <authorList>
            <person name="Rettenmaier R."/>
            <person name="Di Bello L."/>
            <person name="Zinser C."/>
            <person name="Scheitz K."/>
            <person name="Liebl W."/>
            <person name="Zverlov V."/>
        </authorList>
    </citation>
    <scope>NUCLEOTIDE SEQUENCE [LARGE SCALE GENOMIC DNA]</scope>
    <source>
        <strain evidence="3 4">MD1</strain>
    </source>
</reference>
<dbReference type="RefSeq" id="WP_228353200.1">
    <property type="nucleotide sequence ID" value="NZ_JACEGA010000001.1"/>
</dbReference>
<name>A0A839K2F8_9FIRM</name>
<comment type="caution">
    <text evidence="3">The sequence shown here is derived from an EMBL/GenBank/DDBJ whole genome shotgun (WGS) entry which is preliminary data.</text>
</comment>
<evidence type="ECO:0000259" key="2">
    <source>
        <dbReference type="PROSITE" id="PS51737"/>
    </source>
</evidence>
<feature type="domain" description="Recombinase" evidence="2">
    <location>
        <begin position="182"/>
        <end position="323"/>
    </location>
</feature>
<dbReference type="AlphaFoldDB" id="A0A839K2F8"/>
<dbReference type="InterPro" id="IPR036162">
    <property type="entry name" value="Resolvase-like_N_sf"/>
</dbReference>
<feature type="domain" description="Resolvase/invertase-type recombinase catalytic" evidence="1">
    <location>
        <begin position="22"/>
        <end position="174"/>
    </location>
</feature>
<dbReference type="EMBL" id="JACEGA010000001">
    <property type="protein sequence ID" value="MBB2183567.1"/>
    <property type="molecule type" value="Genomic_DNA"/>
</dbReference>
<dbReference type="Pfam" id="PF00239">
    <property type="entry name" value="Resolvase"/>
    <property type="match status" value="1"/>
</dbReference>
<dbReference type="Pfam" id="PF13408">
    <property type="entry name" value="Zn_ribbon_recom"/>
    <property type="match status" value="1"/>
</dbReference>
<sequence length="569" mass="66133">MARKSKFRHISAQQEIKLKIYKTGAYVRLSVLDGHKESSDSIENQEAMLRAYIANDPSLSLHCVYTDNGETGVNFVRDDFERLLDDIRMGNVDCVIVKDLSRFGRNYIEAGEYLEKVFPFMGVRFISINDGYDSLDPSTLDSLTIHLKNLVNDIYARDISQKICPVLRGKQERGEFIGAWAAYGYLKDPKDKHRLIVDEETAPIVRDIFRWRLSGMSYQNIARELNRRDIPSPSRYRFETGMVKDKRFANTVWKIAVIKSMLSNEVYLGHMVQGRKQAALWKGQEQTYIPKEQWIVVKDTHEAIVADSLFSSVQQLNEQMTSAYYEKQTRFTEVVNTENILKGLVCCGDCGTNLVRYKNVRENKHKIPKFHVWYSYICPVHATDTDRCSFISIPETELLETVFGVIQSQLMTALDMEKLIQSTANQSTVLSQKQKIKQRIEQTRGQLDRVARLRESLCDDYLDRLMDEKDYLYAQNRYKEQETELAALLSELSAQEQSIIETRTEENPWLRTLLPFREDLALTRKMALELVDQIIVHSKTNLTVNLRFEDEYRRLQESLLFRVEVAVNE</sequence>
<dbReference type="Gene3D" id="3.90.1750.20">
    <property type="entry name" value="Putative Large Serine Recombinase, Chain B, Domain 2"/>
    <property type="match status" value="1"/>
</dbReference>
<dbReference type="GO" id="GO:0000150">
    <property type="term" value="F:DNA strand exchange activity"/>
    <property type="evidence" value="ECO:0007669"/>
    <property type="project" value="InterPro"/>
</dbReference>
<dbReference type="SMART" id="SM00857">
    <property type="entry name" value="Resolvase"/>
    <property type="match status" value="1"/>
</dbReference>
<dbReference type="Proteomes" id="UP000574276">
    <property type="component" value="Unassembled WGS sequence"/>
</dbReference>